<keyword evidence="1 2" id="KW-0732">Signal</keyword>
<dbReference type="SUPFAM" id="SSF53850">
    <property type="entry name" value="Periplasmic binding protein-like II"/>
    <property type="match status" value="1"/>
</dbReference>
<dbReference type="AlphaFoldDB" id="A0A133XI41"/>
<name>A0A133XI41_9RHOO</name>
<dbReference type="Proteomes" id="UP000070186">
    <property type="component" value="Unassembled WGS sequence"/>
</dbReference>
<sequence length="247" mass="26915">MSEFRRVFASILLLFAASAGLAAGERNLRVAVLDNSPPMAFRDANGELSGFSLGIIRALCEEMRAHCSFQVTTLDRVVDELAAGEYDIAAVSLLDTPERRARIILAKPYFRSISLWFAKPGVLPGQAGIRVAVVRGSAQDRFARAKGWDTVGVQTNGELAEPLNAGLAQAAIIPMSSALNLMKRPEFRQLGLSSSVMPEPELGGDASFGIAPRRPELKEQIDAALERIKRNGTYDRINSQFLPFRVN</sequence>
<feature type="signal peptide" evidence="2">
    <location>
        <begin position="1"/>
        <end position="22"/>
    </location>
</feature>
<accession>A0A133XI41</accession>
<dbReference type="RefSeq" id="WP_066884373.1">
    <property type="nucleotide sequence ID" value="NZ_LODL01000021.1"/>
</dbReference>
<dbReference type="STRING" id="281362.AT959_12060"/>
<feature type="domain" description="Solute-binding protein family 3/N-terminal" evidence="3">
    <location>
        <begin position="27"/>
        <end position="245"/>
    </location>
</feature>
<organism evidence="4 5">
    <name type="scientific">Dechloromonas denitrificans</name>
    <dbReference type="NCBI Taxonomy" id="281362"/>
    <lineage>
        <taxon>Bacteria</taxon>
        <taxon>Pseudomonadati</taxon>
        <taxon>Pseudomonadota</taxon>
        <taxon>Betaproteobacteria</taxon>
        <taxon>Rhodocyclales</taxon>
        <taxon>Azonexaceae</taxon>
        <taxon>Dechloromonas</taxon>
    </lineage>
</organism>
<dbReference type="Gene3D" id="3.40.190.10">
    <property type="entry name" value="Periplasmic binding protein-like II"/>
    <property type="match status" value="2"/>
</dbReference>
<evidence type="ECO:0000256" key="1">
    <source>
        <dbReference type="ARBA" id="ARBA00022729"/>
    </source>
</evidence>
<dbReference type="PANTHER" id="PTHR35936">
    <property type="entry name" value="MEMBRANE-BOUND LYTIC MUREIN TRANSGLYCOSYLASE F"/>
    <property type="match status" value="1"/>
</dbReference>
<dbReference type="PANTHER" id="PTHR35936:SF37">
    <property type="entry name" value="AMINO ACID ABC TRANSPORTER SUBSTRATE-BINDING PROTEIN"/>
    <property type="match status" value="1"/>
</dbReference>
<dbReference type="EMBL" id="LODL01000021">
    <property type="protein sequence ID" value="KXB30598.1"/>
    <property type="molecule type" value="Genomic_DNA"/>
</dbReference>
<evidence type="ECO:0000313" key="5">
    <source>
        <dbReference type="Proteomes" id="UP000070186"/>
    </source>
</evidence>
<dbReference type="InterPro" id="IPR001638">
    <property type="entry name" value="Solute-binding_3/MltF_N"/>
</dbReference>
<keyword evidence="5" id="KW-1185">Reference proteome</keyword>
<reference evidence="4 5" key="1">
    <citation type="submission" date="2015-12" db="EMBL/GenBank/DDBJ databases">
        <title>Nitrous oxide reduction kinetics distinguish bacteria harboring typical versus atypical NosZ.</title>
        <authorList>
            <person name="Yoon S."/>
            <person name="Nissen S."/>
            <person name="Park D."/>
            <person name="Sanford R.A."/>
            <person name="Loeffler F.E."/>
        </authorList>
    </citation>
    <scope>NUCLEOTIDE SEQUENCE [LARGE SCALE GENOMIC DNA]</scope>
    <source>
        <strain evidence="4 5">ATCC BAA-841</strain>
    </source>
</reference>
<feature type="chain" id="PRO_5007459717" evidence="2">
    <location>
        <begin position="23"/>
        <end position="247"/>
    </location>
</feature>
<proteinExistence type="predicted"/>
<evidence type="ECO:0000259" key="3">
    <source>
        <dbReference type="SMART" id="SM00062"/>
    </source>
</evidence>
<evidence type="ECO:0000256" key="2">
    <source>
        <dbReference type="SAM" id="SignalP"/>
    </source>
</evidence>
<gene>
    <name evidence="4" type="ORF">AT959_12060</name>
</gene>
<dbReference type="Pfam" id="PF00497">
    <property type="entry name" value="SBP_bac_3"/>
    <property type="match status" value="1"/>
</dbReference>
<protein>
    <submittedName>
        <fullName evidence="4">ABC transporter substrate-binding protein</fullName>
    </submittedName>
</protein>
<evidence type="ECO:0000313" key="4">
    <source>
        <dbReference type="EMBL" id="KXB30598.1"/>
    </source>
</evidence>
<dbReference type="SMART" id="SM00062">
    <property type="entry name" value="PBPb"/>
    <property type="match status" value="1"/>
</dbReference>
<comment type="caution">
    <text evidence="4">The sequence shown here is derived from an EMBL/GenBank/DDBJ whole genome shotgun (WGS) entry which is preliminary data.</text>
</comment>